<dbReference type="AlphaFoldDB" id="A0A7W0C6G8"/>
<keyword evidence="4" id="KW-1185">Reference proteome</keyword>
<evidence type="ECO:0000313" key="4">
    <source>
        <dbReference type="Proteomes" id="UP000525298"/>
    </source>
</evidence>
<feature type="transmembrane region" description="Helical" evidence="1">
    <location>
        <begin position="7"/>
        <end position="26"/>
    </location>
</feature>
<name>A0A7W0C6G8_9BACT</name>
<dbReference type="GO" id="GO:0080120">
    <property type="term" value="P:CAAX-box protein maturation"/>
    <property type="evidence" value="ECO:0007669"/>
    <property type="project" value="UniProtKB-ARBA"/>
</dbReference>
<reference evidence="3 4" key="1">
    <citation type="submission" date="2020-07" db="EMBL/GenBank/DDBJ databases">
        <title>Genomic Encyclopedia of Type Strains, Phase IV (KMG-IV): sequencing the most valuable type-strain genomes for metagenomic binning, comparative biology and taxonomic classification.</title>
        <authorList>
            <person name="Goeker M."/>
        </authorList>
    </citation>
    <scope>NUCLEOTIDE SEQUENCE [LARGE SCALE GENOMIC DNA]</scope>
    <source>
        <strain evidence="3 4">DSM 17721</strain>
    </source>
</reference>
<keyword evidence="1" id="KW-0812">Transmembrane</keyword>
<dbReference type="RefSeq" id="WP_181549729.1">
    <property type="nucleotide sequence ID" value="NZ_JACDUS010000001.1"/>
</dbReference>
<dbReference type="Proteomes" id="UP000525298">
    <property type="component" value="Unassembled WGS sequence"/>
</dbReference>
<feature type="domain" description="CAAX prenyl protease 2/Lysostaphin resistance protein A-like" evidence="2">
    <location>
        <begin position="110"/>
        <end position="199"/>
    </location>
</feature>
<organism evidence="3 4">
    <name type="scientific">Desulfosalsimonas propionicica</name>
    <dbReference type="NCBI Taxonomy" id="332175"/>
    <lineage>
        <taxon>Bacteria</taxon>
        <taxon>Pseudomonadati</taxon>
        <taxon>Thermodesulfobacteriota</taxon>
        <taxon>Desulfobacteria</taxon>
        <taxon>Desulfobacterales</taxon>
        <taxon>Desulfosalsimonadaceae</taxon>
        <taxon>Desulfosalsimonas</taxon>
    </lineage>
</organism>
<feature type="transmembrane region" description="Helical" evidence="1">
    <location>
        <begin position="63"/>
        <end position="83"/>
    </location>
</feature>
<feature type="transmembrane region" description="Helical" evidence="1">
    <location>
        <begin position="165"/>
        <end position="182"/>
    </location>
</feature>
<dbReference type="Pfam" id="PF02517">
    <property type="entry name" value="Rce1-like"/>
    <property type="match status" value="1"/>
</dbReference>
<feature type="transmembrane region" description="Helical" evidence="1">
    <location>
        <begin position="111"/>
        <end position="129"/>
    </location>
</feature>
<keyword evidence="1" id="KW-0472">Membrane</keyword>
<keyword evidence="1" id="KW-1133">Transmembrane helix</keyword>
<evidence type="ECO:0000259" key="2">
    <source>
        <dbReference type="Pfam" id="PF02517"/>
    </source>
</evidence>
<feature type="transmembrane region" description="Helical" evidence="1">
    <location>
        <begin position="141"/>
        <end position="159"/>
    </location>
</feature>
<protein>
    <recommendedName>
        <fullName evidence="2">CAAX prenyl protease 2/Lysostaphin resistance protein A-like domain-containing protein</fullName>
    </recommendedName>
</protein>
<sequence>MNQYRFAWKPVAATVIIAALLWWMTFYLQFGVFWFKIAFSAFVLAVLSFILQPARLIDFRINWRSIAIGLVSAALLYLLFWAGKTLSTALLPFAGDQIGAIYDKGEGTPQWVIILLLFFITGPCEEIYWRGYLQRQLMVRFGTAGGWLLATLCYAGVHISSGNFMLTAAAGVAGAFWGIMYWRFKDLSPVIISHCIWSTFIFAVMPVP</sequence>
<feature type="transmembrane region" description="Helical" evidence="1">
    <location>
        <begin position="32"/>
        <end position="51"/>
    </location>
</feature>
<gene>
    <name evidence="3" type="ORF">HNR65_000366</name>
</gene>
<feature type="transmembrane region" description="Helical" evidence="1">
    <location>
        <begin position="189"/>
        <end position="207"/>
    </location>
</feature>
<evidence type="ECO:0000313" key="3">
    <source>
        <dbReference type="EMBL" id="MBA2880059.1"/>
    </source>
</evidence>
<dbReference type="InterPro" id="IPR003675">
    <property type="entry name" value="Rce1/LyrA-like_dom"/>
</dbReference>
<proteinExistence type="predicted"/>
<evidence type="ECO:0000256" key="1">
    <source>
        <dbReference type="SAM" id="Phobius"/>
    </source>
</evidence>
<dbReference type="GO" id="GO:0004175">
    <property type="term" value="F:endopeptidase activity"/>
    <property type="evidence" value="ECO:0007669"/>
    <property type="project" value="UniProtKB-ARBA"/>
</dbReference>
<comment type="caution">
    <text evidence="3">The sequence shown here is derived from an EMBL/GenBank/DDBJ whole genome shotgun (WGS) entry which is preliminary data.</text>
</comment>
<accession>A0A7W0C6G8</accession>
<dbReference type="EMBL" id="JACDUS010000001">
    <property type="protein sequence ID" value="MBA2880059.1"/>
    <property type="molecule type" value="Genomic_DNA"/>
</dbReference>